<reference evidence="3" key="1">
    <citation type="submission" date="2023-08" db="EMBL/GenBank/DDBJ databases">
        <authorList>
            <person name="Messyasz A."/>
            <person name="Mannisto M.K."/>
            <person name="Kerkhof L.J."/>
            <person name="Haggblom M."/>
        </authorList>
    </citation>
    <scope>NUCLEOTIDE SEQUENCE</scope>
    <source>
        <strain evidence="3">X5P6</strain>
    </source>
</reference>
<reference evidence="3" key="2">
    <citation type="journal article" date="2024" name="Environ. Microbiol.">
        <title>Genome analysis and description of Tunturibacter gen. nov. expands the diversity of Terriglobia in tundra soils.</title>
        <authorList>
            <person name="Messyasz A."/>
            <person name="Mannisto M.K."/>
            <person name="Kerkhof L.J."/>
            <person name="Haggblom M.M."/>
        </authorList>
    </citation>
    <scope>NUCLEOTIDE SEQUENCE</scope>
    <source>
        <strain evidence="3">X5P6</strain>
    </source>
</reference>
<dbReference type="KEGG" id="tpsc:RBB77_09100"/>
<dbReference type="RefSeq" id="WP_353066708.1">
    <property type="nucleotide sequence ID" value="NZ_CP132942.1"/>
</dbReference>
<evidence type="ECO:0000256" key="2">
    <source>
        <dbReference type="SAM" id="SignalP"/>
    </source>
</evidence>
<accession>A0AAU7ZVV4</accession>
<keyword evidence="2" id="KW-0732">Signal</keyword>
<dbReference type="AlphaFoldDB" id="A0AAU7ZVV4"/>
<evidence type="ECO:0000313" key="3">
    <source>
        <dbReference type="EMBL" id="XCB35034.1"/>
    </source>
</evidence>
<feature type="signal peptide" evidence="2">
    <location>
        <begin position="1"/>
        <end position="20"/>
    </location>
</feature>
<sequence length="191" mass="21428">MKTLSQFLVLPLLILLIAFALTQPPQSVQARHSSQYGQPRDAIDPQQQAESPPRNDAGDITWHLLSSAYKIMEAYEKVRLCYERATYILNEIPNTRADYASAIDNLGTARELTGLFHTAMILRTVSKRLHQGHCDHTSQVALKTELAPPDFFHNAILKSEPARLEKNAAPTLSNLRTRRRAGCTMSAESFQ</sequence>
<protein>
    <recommendedName>
        <fullName evidence="4">Tetratricopeptide repeat protein</fullName>
    </recommendedName>
</protein>
<feature type="chain" id="PRO_5043672426" description="Tetratricopeptide repeat protein" evidence="2">
    <location>
        <begin position="21"/>
        <end position="191"/>
    </location>
</feature>
<evidence type="ECO:0008006" key="4">
    <source>
        <dbReference type="Google" id="ProtNLM"/>
    </source>
</evidence>
<organism evidence="3">
    <name type="scientific">Tunturiibacter psychrotolerans</name>
    <dbReference type="NCBI Taxonomy" id="3069686"/>
    <lineage>
        <taxon>Bacteria</taxon>
        <taxon>Pseudomonadati</taxon>
        <taxon>Acidobacteriota</taxon>
        <taxon>Terriglobia</taxon>
        <taxon>Terriglobales</taxon>
        <taxon>Acidobacteriaceae</taxon>
        <taxon>Tunturiibacter</taxon>
    </lineage>
</organism>
<evidence type="ECO:0000256" key="1">
    <source>
        <dbReference type="SAM" id="MobiDB-lite"/>
    </source>
</evidence>
<dbReference type="EMBL" id="CP132942">
    <property type="protein sequence ID" value="XCB35034.1"/>
    <property type="molecule type" value="Genomic_DNA"/>
</dbReference>
<proteinExistence type="predicted"/>
<feature type="region of interest" description="Disordered" evidence="1">
    <location>
        <begin position="30"/>
        <end position="57"/>
    </location>
</feature>
<name>A0AAU7ZVV4_9BACT</name>
<gene>
    <name evidence="3" type="ORF">RBB77_09100</name>
</gene>